<accession>A0A2N5ZDH0</accession>
<dbReference type="PROSITE" id="PS01317">
    <property type="entry name" value="SSRP"/>
    <property type="match status" value="1"/>
</dbReference>
<evidence type="ECO:0000313" key="4">
    <source>
        <dbReference type="EMBL" id="PLX16708.1"/>
    </source>
</evidence>
<comment type="function">
    <text evidence="3">Required for rescue of stalled ribosomes mediated by trans-translation. Binds to transfer-messenger RNA (tmRNA), required for stable association of tmRNA with ribosomes. tmRNA and SmpB together mimic tRNA shape, replacing the anticodon stem-loop with SmpB. tmRNA is encoded by the ssrA gene; the 2 termini fold to resemble tRNA(Ala) and it encodes a 'tag peptide', a short internal open reading frame. During trans-translation Ala-aminoacylated tmRNA acts like a tRNA, entering the A-site of stalled ribosomes, displacing the stalled mRNA. The ribosome then switches to translate the ORF on the tmRNA; the nascent peptide is terminated with the 'tag peptide' encoded by the tmRNA and targeted for degradation. The ribosome is freed to recommence translation, which seems to be the essential function of trans-translation.</text>
</comment>
<dbReference type="InterPro" id="IPR000037">
    <property type="entry name" value="SsrA-bd_prot"/>
</dbReference>
<evidence type="ECO:0000256" key="2">
    <source>
        <dbReference type="ARBA" id="ARBA00022884"/>
    </source>
</evidence>
<dbReference type="NCBIfam" id="TIGR00086">
    <property type="entry name" value="smpB"/>
    <property type="match status" value="1"/>
</dbReference>
<dbReference type="Gene3D" id="2.40.280.10">
    <property type="match status" value="1"/>
</dbReference>
<keyword evidence="2 3" id="KW-0694">RNA-binding</keyword>
<name>A0A2N5ZDH0_MUIH1</name>
<reference evidence="4 5" key="1">
    <citation type="submission" date="2017-11" db="EMBL/GenBank/DDBJ databases">
        <title>Genome-resolved metagenomics identifies genetic mobility, metabolic interactions, and unexpected diversity in perchlorate-reducing communities.</title>
        <authorList>
            <person name="Barnum T.P."/>
            <person name="Figueroa I.A."/>
            <person name="Carlstrom C.I."/>
            <person name="Lucas L.N."/>
            <person name="Engelbrektson A.L."/>
            <person name="Coates J.D."/>
        </authorList>
    </citation>
    <scope>NUCLEOTIDE SEQUENCE [LARGE SCALE GENOMIC DNA]</scope>
    <source>
        <strain evidence="4">BM706</strain>
    </source>
</reference>
<evidence type="ECO:0000256" key="1">
    <source>
        <dbReference type="ARBA" id="ARBA00022490"/>
    </source>
</evidence>
<dbReference type="AlphaFoldDB" id="A0A2N5ZDH0"/>
<dbReference type="GO" id="GO:0003723">
    <property type="term" value="F:RNA binding"/>
    <property type="evidence" value="ECO:0007669"/>
    <property type="project" value="UniProtKB-UniRule"/>
</dbReference>
<dbReference type="Proteomes" id="UP000234857">
    <property type="component" value="Unassembled WGS sequence"/>
</dbReference>
<comment type="similarity">
    <text evidence="3">Belongs to the SmpB family.</text>
</comment>
<dbReference type="InterPro" id="IPR020081">
    <property type="entry name" value="SsrA-bd_prot_CS"/>
</dbReference>
<dbReference type="Pfam" id="PF01668">
    <property type="entry name" value="SmpB"/>
    <property type="match status" value="1"/>
</dbReference>
<dbReference type="SUPFAM" id="SSF74982">
    <property type="entry name" value="Small protein B (SmpB)"/>
    <property type="match status" value="1"/>
</dbReference>
<dbReference type="InterPro" id="IPR023620">
    <property type="entry name" value="SmpB"/>
</dbReference>
<sequence length="148" mass="17553">MSKQTDLNIKNKKAFHEYIILDRYEAGIALKGPEIKSVRQHNVNFRDSHVRIQGNDVFLINLHIARYKNSGYSQIDPSRNRRLLLNKREIRKLSIRVIERGLTIVPLRLYFKNGLLKVEIGLAKGKKIHDKRETIKKKELVREWQRKQ</sequence>
<dbReference type="HAMAP" id="MF_00023">
    <property type="entry name" value="SmpB"/>
    <property type="match status" value="1"/>
</dbReference>
<dbReference type="NCBIfam" id="NF003843">
    <property type="entry name" value="PRK05422.1"/>
    <property type="match status" value="1"/>
</dbReference>
<comment type="subcellular location">
    <subcellularLocation>
        <location evidence="3">Cytoplasm</location>
    </subcellularLocation>
    <text evidence="3">The tmRNA-SmpB complex associates with stalled 70S ribosomes.</text>
</comment>
<dbReference type="GO" id="GO:0070929">
    <property type="term" value="P:trans-translation"/>
    <property type="evidence" value="ECO:0007669"/>
    <property type="project" value="UniProtKB-UniRule"/>
</dbReference>
<dbReference type="CDD" id="cd09294">
    <property type="entry name" value="SmpB"/>
    <property type="match status" value="1"/>
</dbReference>
<evidence type="ECO:0000256" key="3">
    <source>
        <dbReference type="HAMAP-Rule" id="MF_00023"/>
    </source>
</evidence>
<dbReference type="PANTHER" id="PTHR30308">
    <property type="entry name" value="TMRNA-BINDING COMPONENT OF TRANS-TRANSLATION TAGGING COMPLEX"/>
    <property type="match status" value="1"/>
</dbReference>
<dbReference type="EMBL" id="PKTG01000107">
    <property type="protein sequence ID" value="PLX16708.1"/>
    <property type="molecule type" value="Genomic_DNA"/>
</dbReference>
<organism evidence="4 5">
    <name type="scientific">Muiribacterium halophilum</name>
    <dbReference type="NCBI Taxonomy" id="2053465"/>
    <lineage>
        <taxon>Bacteria</taxon>
        <taxon>Candidatus Muiribacteriota</taxon>
        <taxon>Candidatus Muiribacteriia</taxon>
        <taxon>Candidatus Muiribacteriales</taxon>
        <taxon>Candidatus Muiribacteriaceae</taxon>
        <taxon>Candidatus Muiribacterium</taxon>
    </lineage>
</organism>
<keyword evidence="1 3" id="KW-0963">Cytoplasm</keyword>
<dbReference type="GO" id="GO:0005829">
    <property type="term" value="C:cytosol"/>
    <property type="evidence" value="ECO:0007669"/>
    <property type="project" value="TreeGrafter"/>
</dbReference>
<gene>
    <name evidence="3" type="primary">smpB</name>
    <name evidence="4" type="ORF">C0601_09535</name>
</gene>
<dbReference type="GO" id="GO:0070930">
    <property type="term" value="P:trans-translation-dependent protein tagging"/>
    <property type="evidence" value="ECO:0007669"/>
    <property type="project" value="TreeGrafter"/>
</dbReference>
<comment type="caution">
    <text evidence="4">The sequence shown here is derived from an EMBL/GenBank/DDBJ whole genome shotgun (WGS) entry which is preliminary data.</text>
</comment>
<protein>
    <recommendedName>
        <fullName evidence="3">SsrA-binding protein</fullName>
    </recommendedName>
    <alternativeName>
        <fullName evidence="3">Small protein B</fullName>
    </alternativeName>
</protein>
<evidence type="ECO:0000313" key="5">
    <source>
        <dbReference type="Proteomes" id="UP000234857"/>
    </source>
</evidence>
<dbReference type="PANTHER" id="PTHR30308:SF2">
    <property type="entry name" value="SSRA-BINDING PROTEIN"/>
    <property type="match status" value="1"/>
</dbReference>
<proteinExistence type="inferred from homology"/>